<dbReference type="EMBL" id="BRPK01000007">
    <property type="protein sequence ID" value="GLB39907.1"/>
    <property type="molecule type" value="Genomic_DNA"/>
</dbReference>
<keyword evidence="3" id="KW-1185">Reference proteome</keyword>
<dbReference type="Proteomes" id="UP001063166">
    <property type="component" value="Unassembled WGS sequence"/>
</dbReference>
<evidence type="ECO:0000313" key="2">
    <source>
        <dbReference type="EMBL" id="GLB39907.1"/>
    </source>
</evidence>
<proteinExistence type="predicted"/>
<sequence length="193" mass="21657">MRILSHQNPIAHRFCRLQCGTRIPFTAAHMTPWQIVAQWSIFSSELHSGKKAGLQQALGSVDARRVSCSVEPFPHDSSSLHGTYDHRPLSEGRIKECRCRETLVRSWRFTNGNNSRSPQNRGLHDARNRELGGWENRSARVSCPKGARSNYPGQLQECAENELENLAAHPPEPRVCVKIAVCIHRCGPPSKST</sequence>
<name>A0A9P3PNW6_LYOSH</name>
<gene>
    <name evidence="2" type="ORF">LshimejAT787_0704170</name>
</gene>
<evidence type="ECO:0000313" key="3">
    <source>
        <dbReference type="Proteomes" id="UP001063166"/>
    </source>
</evidence>
<reference evidence="2" key="1">
    <citation type="submission" date="2022-07" db="EMBL/GenBank/DDBJ databases">
        <title>The genome of Lyophyllum shimeji provides insight into the initial evolution of ectomycorrhizal fungal genome.</title>
        <authorList>
            <person name="Kobayashi Y."/>
            <person name="Shibata T."/>
            <person name="Hirakawa H."/>
            <person name="Shigenobu S."/>
            <person name="Nishiyama T."/>
            <person name="Yamada A."/>
            <person name="Hasebe M."/>
            <person name="Kawaguchi M."/>
        </authorList>
    </citation>
    <scope>NUCLEOTIDE SEQUENCE</scope>
    <source>
        <strain evidence="2">AT787</strain>
    </source>
</reference>
<feature type="compositionally biased region" description="Polar residues" evidence="1">
    <location>
        <begin position="110"/>
        <end position="120"/>
    </location>
</feature>
<dbReference type="AlphaFoldDB" id="A0A9P3PNW6"/>
<feature type="region of interest" description="Disordered" evidence="1">
    <location>
        <begin position="110"/>
        <end position="131"/>
    </location>
</feature>
<accession>A0A9P3PNW6</accession>
<organism evidence="2 3">
    <name type="scientific">Lyophyllum shimeji</name>
    <name type="common">Hon-shimeji</name>
    <name type="synonym">Tricholoma shimeji</name>
    <dbReference type="NCBI Taxonomy" id="47721"/>
    <lineage>
        <taxon>Eukaryota</taxon>
        <taxon>Fungi</taxon>
        <taxon>Dikarya</taxon>
        <taxon>Basidiomycota</taxon>
        <taxon>Agaricomycotina</taxon>
        <taxon>Agaricomycetes</taxon>
        <taxon>Agaricomycetidae</taxon>
        <taxon>Agaricales</taxon>
        <taxon>Tricholomatineae</taxon>
        <taxon>Lyophyllaceae</taxon>
        <taxon>Lyophyllum</taxon>
    </lineage>
</organism>
<evidence type="ECO:0000256" key="1">
    <source>
        <dbReference type="SAM" id="MobiDB-lite"/>
    </source>
</evidence>
<comment type="caution">
    <text evidence="2">The sequence shown here is derived from an EMBL/GenBank/DDBJ whole genome shotgun (WGS) entry which is preliminary data.</text>
</comment>
<protein>
    <submittedName>
        <fullName evidence="2">Uncharacterized protein</fullName>
    </submittedName>
</protein>
<feature type="compositionally biased region" description="Basic and acidic residues" evidence="1">
    <location>
        <begin position="122"/>
        <end position="131"/>
    </location>
</feature>